<sequence>MQGILVLGRMLFIGLIYLFLFRILTALLADLQVKGLIRKGEKDFGRFEVLSGGELLPKGRVFRIDQKGLKIGRGKNNDVVLADHFASMDHVLVRHHKGITTLEDLGSTNGTWVNGERIYSPVQLVAGDYVKIGSITFQYSRWQNESSKL</sequence>
<dbReference type="PROSITE" id="PS50006">
    <property type="entry name" value="FHA_DOMAIN"/>
    <property type="match status" value="1"/>
</dbReference>
<evidence type="ECO:0000313" key="3">
    <source>
        <dbReference type="EMBL" id="HHY25590.1"/>
    </source>
</evidence>
<dbReference type="AlphaFoldDB" id="A0A7C6Z2L8"/>
<evidence type="ECO:0000256" key="1">
    <source>
        <dbReference type="SAM" id="Phobius"/>
    </source>
</evidence>
<keyword evidence="1" id="KW-0472">Membrane</keyword>
<proteinExistence type="predicted"/>
<feature type="transmembrane region" description="Helical" evidence="1">
    <location>
        <begin position="6"/>
        <end position="29"/>
    </location>
</feature>
<accession>A0A7C6Z2L8</accession>
<dbReference type="CDD" id="cd00060">
    <property type="entry name" value="FHA"/>
    <property type="match status" value="1"/>
</dbReference>
<protein>
    <submittedName>
        <fullName evidence="3">FHA domain-containing protein</fullName>
    </submittedName>
</protein>
<dbReference type="InterPro" id="IPR008984">
    <property type="entry name" value="SMAD_FHA_dom_sf"/>
</dbReference>
<dbReference type="Gene3D" id="2.60.200.20">
    <property type="match status" value="1"/>
</dbReference>
<gene>
    <name evidence="3" type="ORF">GX523_02340</name>
</gene>
<evidence type="ECO:0000313" key="4">
    <source>
        <dbReference type="Proteomes" id="UP000553059"/>
    </source>
</evidence>
<name>A0A7C6Z2L8_9FIRM</name>
<keyword evidence="1" id="KW-0812">Transmembrane</keyword>
<dbReference type="SUPFAM" id="SSF49879">
    <property type="entry name" value="SMAD/FHA domain"/>
    <property type="match status" value="1"/>
</dbReference>
<dbReference type="Pfam" id="PF00498">
    <property type="entry name" value="FHA"/>
    <property type="match status" value="1"/>
</dbReference>
<evidence type="ECO:0000259" key="2">
    <source>
        <dbReference type="PROSITE" id="PS50006"/>
    </source>
</evidence>
<keyword evidence="1" id="KW-1133">Transmembrane helix</keyword>
<reference evidence="3 4" key="1">
    <citation type="journal article" date="2020" name="Biotechnol. Biofuels">
        <title>New insights from the biogas microbiome by comprehensive genome-resolved metagenomics of nearly 1600 species originating from multiple anaerobic digesters.</title>
        <authorList>
            <person name="Campanaro S."/>
            <person name="Treu L."/>
            <person name="Rodriguez-R L.M."/>
            <person name="Kovalovszki A."/>
            <person name="Ziels R.M."/>
            <person name="Maus I."/>
            <person name="Zhu X."/>
            <person name="Kougias P.G."/>
            <person name="Basile A."/>
            <person name="Luo G."/>
            <person name="Schluter A."/>
            <person name="Konstantinidis K.T."/>
            <person name="Angelidaki I."/>
        </authorList>
    </citation>
    <scope>NUCLEOTIDE SEQUENCE [LARGE SCALE GENOMIC DNA]</scope>
    <source>
        <strain evidence="3">AS05jafATM_4</strain>
    </source>
</reference>
<organism evidence="3 4">
    <name type="scientific">Desulfitobacterium dehalogenans</name>
    <dbReference type="NCBI Taxonomy" id="36854"/>
    <lineage>
        <taxon>Bacteria</taxon>
        <taxon>Bacillati</taxon>
        <taxon>Bacillota</taxon>
        <taxon>Clostridia</taxon>
        <taxon>Eubacteriales</taxon>
        <taxon>Desulfitobacteriaceae</taxon>
        <taxon>Desulfitobacterium</taxon>
    </lineage>
</organism>
<dbReference type="Proteomes" id="UP000553059">
    <property type="component" value="Unassembled WGS sequence"/>
</dbReference>
<dbReference type="EMBL" id="DUTF01000052">
    <property type="protein sequence ID" value="HHY25590.1"/>
    <property type="molecule type" value="Genomic_DNA"/>
</dbReference>
<feature type="domain" description="FHA" evidence="2">
    <location>
        <begin position="69"/>
        <end position="118"/>
    </location>
</feature>
<dbReference type="InterPro" id="IPR000253">
    <property type="entry name" value="FHA_dom"/>
</dbReference>
<comment type="caution">
    <text evidence="3">The sequence shown here is derived from an EMBL/GenBank/DDBJ whole genome shotgun (WGS) entry which is preliminary data.</text>
</comment>
<dbReference type="SMART" id="SM00240">
    <property type="entry name" value="FHA"/>
    <property type="match status" value="1"/>
</dbReference>